<accession>A0A449BGM5</accession>
<gene>
    <name evidence="1" type="ORF">DCBHLPFO_00565</name>
</gene>
<dbReference type="EMBL" id="JAPFAR010000020">
    <property type="protein sequence ID" value="MDI3349453.1"/>
    <property type="molecule type" value="Genomic_DNA"/>
</dbReference>
<comment type="caution">
    <text evidence="1">The sequence shown here is derived from an EMBL/GenBank/DDBJ whole genome shotgun (WGS) entry which is preliminary data.</text>
</comment>
<proteinExistence type="predicted"/>
<dbReference type="Proteomes" id="UP001162175">
    <property type="component" value="Unassembled WGS sequence"/>
</dbReference>
<name>A0A449BGM5_MYCAR</name>
<reference evidence="1" key="1">
    <citation type="submission" date="2022-11" db="EMBL/GenBank/DDBJ databases">
        <title>Draft genome of Mycoplasma arginini isolated from fly.</title>
        <authorList>
            <person name="Severgnini M."/>
            <person name="Gioia G."/>
            <person name="Cremonesi P."/>
            <person name="Moroni P."/>
            <person name="Addis M.F."/>
            <person name="Castiglioni B."/>
        </authorList>
    </citation>
    <scope>NUCLEOTIDE SEQUENCE</scope>
    <source>
        <strain evidence="1">QMP CG1-1632</strain>
    </source>
</reference>
<sequence length="43" mass="4762">MNKISKKKKIIIAIITIAIILCIIGIILGFFGALSKGYHHFYG</sequence>
<protein>
    <submittedName>
        <fullName evidence="1">Uncharacterized protein</fullName>
    </submittedName>
</protein>
<dbReference type="AlphaFoldDB" id="A0A449BGM5"/>
<organism evidence="1 2">
    <name type="scientific">Mycoplasmopsis arginini</name>
    <name type="common">Mycoplasma arginini</name>
    <dbReference type="NCBI Taxonomy" id="2094"/>
    <lineage>
        <taxon>Bacteria</taxon>
        <taxon>Bacillati</taxon>
        <taxon>Mycoplasmatota</taxon>
        <taxon>Mycoplasmoidales</taxon>
        <taxon>Metamycoplasmataceae</taxon>
        <taxon>Mycoplasmopsis</taxon>
    </lineage>
</organism>
<evidence type="ECO:0000313" key="1">
    <source>
        <dbReference type="EMBL" id="MDI3349453.1"/>
    </source>
</evidence>
<dbReference type="RefSeq" id="WP_282456410.1">
    <property type="nucleotide sequence ID" value="NZ_JAPFAO010000019.1"/>
</dbReference>
<evidence type="ECO:0000313" key="2">
    <source>
        <dbReference type="Proteomes" id="UP001162175"/>
    </source>
</evidence>